<evidence type="ECO:0000256" key="6">
    <source>
        <dbReference type="ARBA" id="ARBA00023128"/>
    </source>
</evidence>
<keyword evidence="6 8" id="KW-0496">Mitochondrion</keyword>
<dbReference type="GO" id="GO:0005744">
    <property type="term" value="C:TIM23 mitochondrial import inner membrane translocase complex"/>
    <property type="evidence" value="ECO:0007669"/>
    <property type="project" value="UniProtKB-UniRule"/>
</dbReference>
<dbReference type="Proteomes" id="UP000007799">
    <property type="component" value="Unassembled WGS sequence"/>
</dbReference>
<keyword evidence="4" id="KW-0809">Transit peptide</keyword>
<keyword evidence="5 8" id="KW-1133">Transmembrane helix</keyword>
<keyword evidence="8" id="KW-0811">Translocation</keyword>
<feature type="region of interest" description="Disordered" evidence="9">
    <location>
        <begin position="51"/>
        <end position="70"/>
    </location>
</feature>
<keyword evidence="8" id="KW-0813">Transport</keyword>
<dbReference type="InterPro" id="IPR038552">
    <property type="entry name" value="Tim21_IMS_sf"/>
</dbReference>
<keyword evidence="7 8" id="KW-0472">Membrane</keyword>
<evidence type="ECO:0000256" key="7">
    <source>
        <dbReference type="ARBA" id="ARBA00023136"/>
    </source>
</evidence>
<comment type="subunit">
    <text evidence="8">Component of the TIM23 complex.</text>
</comment>
<evidence type="ECO:0000256" key="2">
    <source>
        <dbReference type="ARBA" id="ARBA00010867"/>
    </source>
</evidence>
<dbReference type="EMBL" id="GL832970">
    <property type="protein sequence ID" value="EGD74999.1"/>
    <property type="molecule type" value="Genomic_DNA"/>
</dbReference>
<dbReference type="InterPro" id="IPR013261">
    <property type="entry name" value="Tim21"/>
</dbReference>
<comment type="function">
    <text evidence="8">Essential component of the TIM23 complex, a complex that mediates the translocation of transit peptide-containing proteins across the mitochondrial inner membrane.</text>
</comment>
<organism evidence="11">
    <name type="scientific">Salpingoeca rosetta (strain ATCC 50818 / BSB-021)</name>
    <dbReference type="NCBI Taxonomy" id="946362"/>
    <lineage>
        <taxon>Eukaryota</taxon>
        <taxon>Choanoflagellata</taxon>
        <taxon>Craspedida</taxon>
        <taxon>Salpingoecidae</taxon>
        <taxon>Salpingoeca</taxon>
    </lineage>
</organism>
<dbReference type="PANTHER" id="PTHR13032">
    <property type="entry name" value="MITOCHONDRIAL IMPORT INNER MEMBRANE TRANSLOCASE SUBUNIT TIM21"/>
    <property type="match status" value="1"/>
</dbReference>
<dbReference type="GeneID" id="16073213"/>
<keyword evidence="8" id="KW-0999">Mitochondrion inner membrane</keyword>
<dbReference type="PANTHER" id="PTHR13032:SF6">
    <property type="entry name" value="MITOCHONDRIAL IMPORT INNER MEMBRANE TRANSLOCASE SUBUNIT TIM21"/>
    <property type="match status" value="1"/>
</dbReference>
<evidence type="ECO:0000256" key="5">
    <source>
        <dbReference type="ARBA" id="ARBA00022989"/>
    </source>
</evidence>
<evidence type="ECO:0000256" key="8">
    <source>
        <dbReference type="RuleBase" id="RU367142"/>
    </source>
</evidence>
<keyword evidence="8" id="KW-0653">Protein transport</keyword>
<proteinExistence type="inferred from homology"/>
<accession>F2UEE9</accession>
<comment type="subcellular location">
    <subcellularLocation>
        <location evidence="8">Mitochondrion inner membrane</location>
        <topology evidence="8">Single-pass membrane protein</topology>
    </subcellularLocation>
    <subcellularLocation>
        <location evidence="1">Mitochondrion membrane</location>
        <topology evidence="1">Single-pass membrane protein</topology>
    </subcellularLocation>
</comment>
<dbReference type="eggNOG" id="KOG4836">
    <property type="taxonomic scope" value="Eukaryota"/>
</dbReference>
<dbReference type="OrthoDB" id="436405at2759"/>
<keyword evidence="3 8" id="KW-0812">Transmembrane</keyword>
<dbReference type="STRING" id="946362.F2UEE9"/>
<evidence type="ECO:0000313" key="10">
    <source>
        <dbReference type="EMBL" id="EGD74999.1"/>
    </source>
</evidence>
<evidence type="ECO:0000256" key="4">
    <source>
        <dbReference type="ARBA" id="ARBA00022946"/>
    </source>
</evidence>
<dbReference type="AlphaFoldDB" id="F2UEE9"/>
<keyword evidence="11" id="KW-1185">Reference proteome</keyword>
<evidence type="ECO:0000313" key="11">
    <source>
        <dbReference type="Proteomes" id="UP000007799"/>
    </source>
</evidence>
<reference evidence="10" key="1">
    <citation type="submission" date="2009-08" db="EMBL/GenBank/DDBJ databases">
        <title>Annotation of Salpingoeca rosetta.</title>
        <authorList>
            <consortium name="The Broad Institute Genome Sequencing Platform"/>
            <person name="Russ C."/>
            <person name="Cuomo C."/>
            <person name="Burger G."/>
            <person name="Gray M.W."/>
            <person name="Holland P.W.H."/>
            <person name="King N."/>
            <person name="Lang F.B.F."/>
            <person name="Roger A.J."/>
            <person name="Ruiz-Trillo I."/>
            <person name="Young S.K."/>
            <person name="Zeng Q."/>
            <person name="Gargeya S."/>
            <person name="Alvarado L."/>
            <person name="Berlin A."/>
            <person name="Chapman S.B."/>
            <person name="Chen Z."/>
            <person name="Freedman E."/>
            <person name="Gellesch M."/>
            <person name="Goldberg J."/>
            <person name="Griggs A."/>
            <person name="Gujja S."/>
            <person name="Heilman E."/>
            <person name="Heiman D."/>
            <person name="Howarth C."/>
            <person name="Mehta T."/>
            <person name="Neiman D."/>
            <person name="Pearson M."/>
            <person name="Roberts A."/>
            <person name="Saif S."/>
            <person name="Shea T."/>
            <person name="Shenoy N."/>
            <person name="Sisk P."/>
            <person name="Stolte C."/>
            <person name="Sykes S."/>
            <person name="White J."/>
            <person name="Yandava C."/>
            <person name="Haas B."/>
            <person name="Nusbaum C."/>
            <person name="Birren B."/>
        </authorList>
    </citation>
    <scope>NUCLEOTIDE SEQUENCE [LARGE SCALE GENOMIC DNA]</scope>
    <source>
        <strain evidence="10">ATCC 50818</strain>
    </source>
</reference>
<dbReference type="GO" id="GO:0030150">
    <property type="term" value="P:protein import into mitochondrial matrix"/>
    <property type="evidence" value="ECO:0007669"/>
    <property type="project" value="UniProtKB-UniRule"/>
</dbReference>
<dbReference type="RefSeq" id="XP_004992643.1">
    <property type="nucleotide sequence ID" value="XM_004992586.1"/>
</dbReference>
<comment type="similarity">
    <text evidence="2 8">Belongs to the TIM21 family.</text>
</comment>
<dbReference type="Pfam" id="PF08294">
    <property type="entry name" value="TIM21"/>
    <property type="match status" value="1"/>
</dbReference>
<dbReference type="FunCoup" id="F2UEE9">
    <property type="interactions" value="437"/>
</dbReference>
<dbReference type="OMA" id="FVSHIEY"/>
<feature type="transmembrane region" description="Helical" evidence="8">
    <location>
        <begin position="93"/>
        <end position="114"/>
    </location>
</feature>
<dbReference type="KEGG" id="sre:PTSG_12559"/>
<evidence type="ECO:0000256" key="9">
    <source>
        <dbReference type="SAM" id="MobiDB-lite"/>
    </source>
</evidence>
<sequence length="235" mass="25970">MMMTMMRRLASSGLRAFGVQPTATQTLASTRTFATFQQRIARGHLMQRWQPTRAKSDAVTKGTGKGGNKQLASEKPFAELTVAEKVVETGKDAGSVSVIAIGFGLGFLFLVSIGKQLLFKETPRTVYTDTIKKLKKSEELEDVLGTIETGSVGAGFNPFRATEYIAGDNNLLRMEFQIKGTRGTGVAYLEMKKPTSLVGSTLKSYRYRYLFVDCKDDATQQTKRIILEDNRAEDN</sequence>
<dbReference type="Gene3D" id="3.10.450.320">
    <property type="entry name" value="Mitochondrial import inner membrane translocase subunit Tim21"/>
    <property type="match status" value="1"/>
</dbReference>
<gene>
    <name evidence="10" type="ORF">PTSG_12559</name>
</gene>
<evidence type="ECO:0000256" key="1">
    <source>
        <dbReference type="ARBA" id="ARBA00004304"/>
    </source>
</evidence>
<dbReference type="InParanoid" id="F2UEE9"/>
<protein>
    <recommendedName>
        <fullName evidence="8">Mitochondrial import inner membrane translocase subunit Tim21</fullName>
    </recommendedName>
</protein>
<evidence type="ECO:0000256" key="3">
    <source>
        <dbReference type="ARBA" id="ARBA00022692"/>
    </source>
</evidence>
<name>F2UEE9_SALR5</name>